<dbReference type="InterPro" id="IPR009057">
    <property type="entry name" value="Homeodomain-like_sf"/>
</dbReference>
<dbReference type="Ensembl" id="ENSEBUT00000024791.1">
    <property type="protein sequence ID" value="ENSEBUP00000024215.1"/>
    <property type="gene ID" value="ENSEBUG00000014920.1"/>
</dbReference>
<proteinExistence type="predicted"/>
<dbReference type="Pfam" id="PF13384">
    <property type="entry name" value="HTH_23"/>
    <property type="match status" value="1"/>
</dbReference>
<protein>
    <recommendedName>
        <fullName evidence="3">Paired domain-containing protein</fullName>
    </recommendedName>
</protein>
<dbReference type="AlphaFoldDB" id="A0A8C4R4V8"/>
<dbReference type="Gene3D" id="1.10.10.10">
    <property type="entry name" value="Winged helix-like DNA-binding domain superfamily/Winged helix DNA-binding domain"/>
    <property type="match status" value="1"/>
</dbReference>
<keyword evidence="2" id="KW-1185">Reference proteome</keyword>
<evidence type="ECO:0000313" key="2">
    <source>
        <dbReference type="Proteomes" id="UP000694388"/>
    </source>
</evidence>
<reference evidence="1" key="2">
    <citation type="submission" date="2025-09" db="UniProtKB">
        <authorList>
            <consortium name="Ensembl"/>
        </authorList>
    </citation>
    <scope>IDENTIFICATION</scope>
</reference>
<reference evidence="1" key="1">
    <citation type="submission" date="2025-08" db="UniProtKB">
        <authorList>
            <consortium name="Ensembl"/>
        </authorList>
    </citation>
    <scope>IDENTIFICATION</scope>
</reference>
<dbReference type="Proteomes" id="UP000694388">
    <property type="component" value="Unplaced"/>
</dbReference>
<dbReference type="SUPFAM" id="SSF46689">
    <property type="entry name" value="Homeodomain-like"/>
    <property type="match status" value="1"/>
</dbReference>
<dbReference type="InterPro" id="IPR036388">
    <property type="entry name" value="WH-like_DNA-bd_sf"/>
</dbReference>
<dbReference type="GeneTree" id="ENSGT00940000169115"/>
<name>A0A8C4R4V8_EPTBU</name>
<organism evidence="1 2">
    <name type="scientific">Eptatretus burgeri</name>
    <name type="common">Inshore hagfish</name>
    <dbReference type="NCBI Taxonomy" id="7764"/>
    <lineage>
        <taxon>Eukaryota</taxon>
        <taxon>Metazoa</taxon>
        <taxon>Chordata</taxon>
        <taxon>Craniata</taxon>
        <taxon>Vertebrata</taxon>
        <taxon>Cyclostomata</taxon>
        <taxon>Myxini</taxon>
        <taxon>Myxiniformes</taxon>
        <taxon>Myxinidae</taxon>
        <taxon>Eptatretinae</taxon>
        <taxon>Eptatretus</taxon>
    </lineage>
</organism>
<accession>A0A8C4R4V8</accession>
<evidence type="ECO:0000313" key="1">
    <source>
        <dbReference type="Ensembl" id="ENSEBUP00000024215.1"/>
    </source>
</evidence>
<evidence type="ECO:0008006" key="3">
    <source>
        <dbReference type="Google" id="ProtNLM"/>
    </source>
</evidence>
<sequence length="105" mass="11411">MESKGAHKLSDFQRGRIVGQSEVGVSQHQIAQNLGIPFSTVNRVIVQFTSKGKESTASRSGPSGHSERCLRAVKRSIEKTSRCKAAVGSFHVKSSKNLPSSLRFL</sequence>